<dbReference type="EMBL" id="SNYF01000006">
    <property type="protein sequence ID" value="TDQ17020.1"/>
    <property type="molecule type" value="Genomic_DNA"/>
</dbReference>
<accession>A0A4V6PW48</accession>
<dbReference type="Proteomes" id="UP000294535">
    <property type="component" value="Unassembled WGS sequence"/>
</dbReference>
<evidence type="ECO:0000256" key="2">
    <source>
        <dbReference type="SAM" id="Phobius"/>
    </source>
</evidence>
<reference evidence="3 4" key="1">
    <citation type="submission" date="2019-03" db="EMBL/GenBank/DDBJ databases">
        <title>Genomic Encyclopedia of Type Strains, Phase III (KMG-III): the genomes of soil and plant-associated and newly described type strains.</title>
        <authorList>
            <person name="Whitman W."/>
        </authorList>
    </citation>
    <scope>NUCLEOTIDE SEQUENCE [LARGE SCALE GENOMIC DNA]</scope>
    <source>
        <strain evidence="3 4">CECT 8446</strain>
    </source>
</reference>
<feature type="coiled-coil region" evidence="1">
    <location>
        <begin position="56"/>
        <end position="83"/>
    </location>
</feature>
<dbReference type="AlphaFoldDB" id="A0A4V6PW48"/>
<evidence type="ECO:0000313" key="4">
    <source>
        <dbReference type="Proteomes" id="UP000294535"/>
    </source>
</evidence>
<evidence type="ECO:0000313" key="3">
    <source>
        <dbReference type="EMBL" id="TDQ17020.1"/>
    </source>
</evidence>
<comment type="caution">
    <text evidence="3">The sequence shown here is derived from an EMBL/GenBank/DDBJ whole genome shotgun (WGS) entry which is preliminary data.</text>
</comment>
<gene>
    <name evidence="3" type="ORF">DFQ04_1668</name>
</gene>
<keyword evidence="2" id="KW-0472">Membrane</keyword>
<keyword evidence="4" id="KW-1185">Reference proteome</keyword>
<proteinExistence type="predicted"/>
<organism evidence="3 4">
    <name type="scientific">Algoriphagus boseongensis</name>
    <dbReference type="NCBI Taxonomy" id="1442587"/>
    <lineage>
        <taxon>Bacteria</taxon>
        <taxon>Pseudomonadati</taxon>
        <taxon>Bacteroidota</taxon>
        <taxon>Cytophagia</taxon>
        <taxon>Cytophagales</taxon>
        <taxon>Cyclobacteriaceae</taxon>
        <taxon>Algoriphagus</taxon>
    </lineage>
</organism>
<protein>
    <submittedName>
        <fullName evidence="3">Uncharacterized protein</fullName>
    </submittedName>
</protein>
<dbReference type="OrthoDB" id="822214at2"/>
<keyword evidence="1" id="KW-0175">Coiled coil</keyword>
<name>A0A4V6PW48_9BACT</name>
<keyword evidence="2" id="KW-0812">Transmembrane</keyword>
<feature type="transmembrane region" description="Helical" evidence="2">
    <location>
        <begin position="21"/>
        <end position="42"/>
    </location>
</feature>
<sequence length="265" mass="30704">MISFFRKIRQKLLEEKRMGNYLKYALGEIFLVVIGILIALMINSAYENKKDRNLEVKYLEGIATNLEDDINELERQILDDSLQLSGYTRLVRAFQVDSIKSDQDGLIRTIFNIQLISSFEGNNIVFEDLKSSGRTNLIKSDSLRYHILRFYNQAQILIQAEKELHNPVILAERNSLFISDQLGINKTENLFFPEYWSAQLSPRNATDLFSFLNEDISSPKVQLFANRAGYIKALIFAKRRERIRLLNAAISMKKEIEDFLGNLSH</sequence>
<keyword evidence="2" id="KW-1133">Transmembrane helix</keyword>
<dbReference type="RefSeq" id="WP_133554661.1">
    <property type="nucleotide sequence ID" value="NZ_SNYF01000006.1"/>
</dbReference>
<evidence type="ECO:0000256" key="1">
    <source>
        <dbReference type="SAM" id="Coils"/>
    </source>
</evidence>